<reference evidence="2 3" key="1">
    <citation type="submission" date="2019-11" db="EMBL/GenBank/DDBJ databases">
        <title>Spirosoma endbachense sp. nov., isolated from a natural salt meadow.</title>
        <authorList>
            <person name="Rojas J."/>
            <person name="Ambika Manirajan B."/>
            <person name="Ratering S."/>
            <person name="Suarez C."/>
            <person name="Geissler-Plaum R."/>
            <person name="Schnell S."/>
        </authorList>
    </citation>
    <scope>NUCLEOTIDE SEQUENCE [LARGE SCALE GENOMIC DNA]</scope>
    <source>
        <strain evidence="2 3">I-24</strain>
    </source>
</reference>
<evidence type="ECO:0000259" key="1">
    <source>
        <dbReference type="Pfam" id="PF07883"/>
    </source>
</evidence>
<dbReference type="Pfam" id="PF07883">
    <property type="entry name" value="Cupin_2"/>
    <property type="match status" value="1"/>
</dbReference>
<dbReference type="SUPFAM" id="SSF51182">
    <property type="entry name" value="RmlC-like cupins"/>
    <property type="match status" value="1"/>
</dbReference>
<sequence length="97" mass="10918">MIGFTWRIYPKCVNYPTLEPGDSIDLPPNSLHTFTNAGDGPCRWLNVHSPKGFLTFFETFGVDSNQEDAFQKSVDGQLIADVLRQAASYDMHIQLPQ</sequence>
<dbReference type="KEGG" id="senf:GJR95_32430"/>
<accession>A0A6P1W1Z3</accession>
<dbReference type="InterPro" id="IPR014710">
    <property type="entry name" value="RmlC-like_jellyroll"/>
</dbReference>
<dbReference type="Gene3D" id="2.60.120.10">
    <property type="entry name" value="Jelly Rolls"/>
    <property type="match status" value="1"/>
</dbReference>
<evidence type="ECO:0000313" key="2">
    <source>
        <dbReference type="EMBL" id="QHV99433.1"/>
    </source>
</evidence>
<gene>
    <name evidence="2" type="ORF">GJR95_32430</name>
</gene>
<dbReference type="AlphaFoldDB" id="A0A6P1W1Z3"/>
<evidence type="ECO:0000313" key="3">
    <source>
        <dbReference type="Proteomes" id="UP000464577"/>
    </source>
</evidence>
<protein>
    <submittedName>
        <fullName evidence="2">Cupin domain-containing protein</fullName>
    </submittedName>
</protein>
<name>A0A6P1W1Z3_9BACT</name>
<dbReference type="InterPro" id="IPR011051">
    <property type="entry name" value="RmlC_Cupin_sf"/>
</dbReference>
<dbReference type="Proteomes" id="UP000464577">
    <property type="component" value="Chromosome"/>
</dbReference>
<dbReference type="EMBL" id="CP045997">
    <property type="protein sequence ID" value="QHV99433.1"/>
    <property type="molecule type" value="Genomic_DNA"/>
</dbReference>
<dbReference type="CDD" id="cd02208">
    <property type="entry name" value="cupin_RmlC-like"/>
    <property type="match status" value="1"/>
</dbReference>
<organism evidence="2 3">
    <name type="scientific">Spirosoma endbachense</name>
    <dbReference type="NCBI Taxonomy" id="2666025"/>
    <lineage>
        <taxon>Bacteria</taxon>
        <taxon>Pseudomonadati</taxon>
        <taxon>Bacteroidota</taxon>
        <taxon>Cytophagia</taxon>
        <taxon>Cytophagales</taxon>
        <taxon>Cytophagaceae</taxon>
        <taxon>Spirosoma</taxon>
    </lineage>
</organism>
<dbReference type="InterPro" id="IPR013096">
    <property type="entry name" value="Cupin_2"/>
</dbReference>
<proteinExistence type="predicted"/>
<feature type="domain" description="Cupin type-2" evidence="1">
    <location>
        <begin position="17"/>
        <end position="47"/>
    </location>
</feature>
<keyword evidence="3" id="KW-1185">Reference proteome</keyword>